<protein>
    <submittedName>
        <fullName evidence="2">Uncharacterized protein</fullName>
    </submittedName>
</protein>
<feature type="compositionally biased region" description="Basic residues" evidence="1">
    <location>
        <begin position="60"/>
        <end position="73"/>
    </location>
</feature>
<keyword evidence="3" id="KW-1185">Reference proteome</keyword>
<feature type="region of interest" description="Disordered" evidence="1">
    <location>
        <begin position="56"/>
        <end position="92"/>
    </location>
</feature>
<dbReference type="Proteomes" id="UP000826195">
    <property type="component" value="Unassembled WGS sequence"/>
</dbReference>
<sequence>MGNKMLVSLTKSKKSLVLRDFSAHSPRLTGFVCVPTSLILKKGGLTIRITKDQRKEVRQKAGKKKFNYKHRGIGKTTTKTTTPNDDPTIVNSTGKWSRLEKTLSAKRRESVWRLSPA</sequence>
<evidence type="ECO:0000256" key="1">
    <source>
        <dbReference type="SAM" id="MobiDB-lite"/>
    </source>
</evidence>
<dbReference type="EMBL" id="JAHXZJ010000374">
    <property type="protein sequence ID" value="KAH0561761.1"/>
    <property type="molecule type" value="Genomic_DNA"/>
</dbReference>
<organism evidence="2 3">
    <name type="scientific">Cotesia glomerata</name>
    <name type="common">Lepidopteran parasitic wasp</name>
    <name type="synonym">Apanteles glomeratus</name>
    <dbReference type="NCBI Taxonomy" id="32391"/>
    <lineage>
        <taxon>Eukaryota</taxon>
        <taxon>Metazoa</taxon>
        <taxon>Ecdysozoa</taxon>
        <taxon>Arthropoda</taxon>
        <taxon>Hexapoda</taxon>
        <taxon>Insecta</taxon>
        <taxon>Pterygota</taxon>
        <taxon>Neoptera</taxon>
        <taxon>Endopterygota</taxon>
        <taxon>Hymenoptera</taxon>
        <taxon>Apocrita</taxon>
        <taxon>Ichneumonoidea</taxon>
        <taxon>Braconidae</taxon>
        <taxon>Microgastrinae</taxon>
        <taxon>Cotesia</taxon>
    </lineage>
</organism>
<dbReference type="AlphaFoldDB" id="A0AAV7J2Y8"/>
<proteinExistence type="predicted"/>
<name>A0AAV7J2Y8_COTGL</name>
<accession>A0AAV7J2Y8</accession>
<feature type="compositionally biased region" description="Low complexity" evidence="1">
    <location>
        <begin position="75"/>
        <end position="88"/>
    </location>
</feature>
<reference evidence="2 3" key="1">
    <citation type="journal article" date="2021" name="J. Hered.">
        <title>A chromosome-level genome assembly of the parasitoid wasp, Cotesia glomerata (Hymenoptera: Braconidae).</title>
        <authorList>
            <person name="Pinto B.J."/>
            <person name="Weis J.J."/>
            <person name="Gamble T."/>
            <person name="Ode P.J."/>
            <person name="Paul R."/>
            <person name="Zaspel J.M."/>
        </authorList>
    </citation>
    <scope>NUCLEOTIDE SEQUENCE [LARGE SCALE GENOMIC DNA]</scope>
    <source>
        <strain evidence="2">CgM1</strain>
    </source>
</reference>
<evidence type="ECO:0000313" key="3">
    <source>
        <dbReference type="Proteomes" id="UP000826195"/>
    </source>
</evidence>
<evidence type="ECO:0000313" key="2">
    <source>
        <dbReference type="EMBL" id="KAH0561761.1"/>
    </source>
</evidence>
<comment type="caution">
    <text evidence="2">The sequence shown here is derived from an EMBL/GenBank/DDBJ whole genome shotgun (WGS) entry which is preliminary data.</text>
</comment>
<gene>
    <name evidence="2" type="ORF">KQX54_019301</name>
</gene>